<feature type="compositionally biased region" description="Low complexity" evidence="1">
    <location>
        <begin position="500"/>
        <end position="518"/>
    </location>
</feature>
<evidence type="ECO:0008006" key="4">
    <source>
        <dbReference type="Google" id="ProtNLM"/>
    </source>
</evidence>
<dbReference type="Pfam" id="PF09481">
    <property type="entry name" value="CRISPR_Cse1"/>
    <property type="match status" value="1"/>
</dbReference>
<gene>
    <name evidence="2" type="ORF">GCM10010218_64240</name>
</gene>
<dbReference type="Proteomes" id="UP000638313">
    <property type="component" value="Unassembled WGS sequence"/>
</dbReference>
<evidence type="ECO:0000313" key="3">
    <source>
        <dbReference type="Proteomes" id="UP000638313"/>
    </source>
</evidence>
<protein>
    <recommendedName>
        <fullName evidence="4">Type I-E CRISPR-associated protein Cse1/CasA</fullName>
    </recommendedName>
</protein>
<feature type="region of interest" description="Disordered" evidence="1">
    <location>
        <begin position="212"/>
        <end position="239"/>
    </location>
</feature>
<sequence length="578" mass="63112">MTPSFLLTTEPWIPVWDHDVDAERMVGLTEALTRAHRLSLSVHQGEDVAVLRLLVAVFDAACGPRTAAEWEALWKAGTLDTDTVTAYLHRWEPFLDLFHPGHPAFQCGRLTDYHRGPEALHPGNLGGDGPSSWFNEELRAPLPPWPAAEAARLLLHLLTYDVAGIKRAVPADPVARGGKVFGAQVSTTAISTHVHVALPGHRLKDVLLLNTPPQPRAAGDAPVWERETPSAPMRTRTPTGRLDLLTWPTRRIRLHVTDDMRVDALAHHDGDRLLDNWSTTRRLDPMTAWTINPDGKPAPMGVLDLQNWPQPWRAALLLDHSAGAVHTCAVVQHTISAAERGILDPTVPVIAVASTVLHTNRHRGAIGGITVSPLLLGTAAQLADPDARKHLATMARHADALGANLRRHAAQISRRPAAQVAPRMLLTDLDHAWEDAVHDSAHDPHQARKGWGAALREAAKDKINAFPMKQSERAQLLAEYTKIESASEKSRTKAPRKRTASAPPAADTPTVPPAAGTPSKRRGPRATTYECFGDHLTLAEISRHPDCVVAYNTLRARVTDGWDVEEAATTPGRTARQK</sequence>
<dbReference type="RefSeq" id="WP_190133318.1">
    <property type="nucleotide sequence ID" value="NZ_BNBD01000026.1"/>
</dbReference>
<dbReference type="NCBIfam" id="TIGR02547">
    <property type="entry name" value="casA_cse1"/>
    <property type="match status" value="1"/>
</dbReference>
<reference evidence="2" key="2">
    <citation type="submission" date="2020-09" db="EMBL/GenBank/DDBJ databases">
        <authorList>
            <person name="Sun Q."/>
            <person name="Ohkuma M."/>
        </authorList>
    </citation>
    <scope>NUCLEOTIDE SEQUENCE</scope>
    <source>
        <strain evidence="2">JCM 4059</strain>
    </source>
</reference>
<comment type="caution">
    <text evidence="2">The sequence shown here is derived from an EMBL/GenBank/DDBJ whole genome shotgun (WGS) entry which is preliminary data.</text>
</comment>
<proteinExistence type="predicted"/>
<name>A0A919EFJ8_9ACTN</name>
<dbReference type="AlphaFoldDB" id="A0A919EFJ8"/>
<organism evidence="2 3">
    <name type="scientific">Streptomyces mashuensis</name>
    <dbReference type="NCBI Taxonomy" id="33904"/>
    <lineage>
        <taxon>Bacteria</taxon>
        <taxon>Bacillati</taxon>
        <taxon>Actinomycetota</taxon>
        <taxon>Actinomycetes</taxon>
        <taxon>Kitasatosporales</taxon>
        <taxon>Streptomycetaceae</taxon>
        <taxon>Streptomyces</taxon>
    </lineage>
</organism>
<keyword evidence="3" id="KW-1185">Reference proteome</keyword>
<accession>A0A919EFJ8</accession>
<evidence type="ECO:0000256" key="1">
    <source>
        <dbReference type="SAM" id="MobiDB-lite"/>
    </source>
</evidence>
<dbReference type="InterPro" id="IPR013381">
    <property type="entry name" value="CRISPR-assoc_prot_Cse1"/>
</dbReference>
<dbReference type="EMBL" id="BNBD01000026">
    <property type="protein sequence ID" value="GHF74260.1"/>
    <property type="molecule type" value="Genomic_DNA"/>
</dbReference>
<reference evidence="2" key="1">
    <citation type="journal article" date="2014" name="Int. J. Syst. Evol. Microbiol.">
        <title>Complete genome sequence of Corynebacterium casei LMG S-19264T (=DSM 44701T), isolated from a smear-ripened cheese.</title>
        <authorList>
            <consortium name="US DOE Joint Genome Institute (JGI-PGF)"/>
            <person name="Walter F."/>
            <person name="Albersmeier A."/>
            <person name="Kalinowski J."/>
            <person name="Ruckert C."/>
        </authorList>
    </citation>
    <scope>NUCLEOTIDE SEQUENCE</scope>
    <source>
        <strain evidence="2">JCM 4059</strain>
    </source>
</reference>
<feature type="region of interest" description="Disordered" evidence="1">
    <location>
        <begin position="484"/>
        <end position="526"/>
    </location>
</feature>
<evidence type="ECO:0000313" key="2">
    <source>
        <dbReference type="EMBL" id="GHF74260.1"/>
    </source>
</evidence>